<protein>
    <recommendedName>
        <fullName evidence="2">PhoD-like phosphatase metallophosphatase domain-containing protein</fullName>
    </recommendedName>
</protein>
<dbReference type="InterPro" id="IPR038607">
    <property type="entry name" value="PhoD-like_sf"/>
</dbReference>
<feature type="transmembrane region" description="Helical" evidence="1">
    <location>
        <begin position="480"/>
        <end position="503"/>
    </location>
</feature>
<organism evidence="3 4">
    <name type="scientific">Fistulifera solaris</name>
    <name type="common">Oleaginous diatom</name>
    <dbReference type="NCBI Taxonomy" id="1519565"/>
    <lineage>
        <taxon>Eukaryota</taxon>
        <taxon>Sar</taxon>
        <taxon>Stramenopiles</taxon>
        <taxon>Ochrophyta</taxon>
        <taxon>Bacillariophyta</taxon>
        <taxon>Bacillariophyceae</taxon>
        <taxon>Bacillariophycidae</taxon>
        <taxon>Naviculales</taxon>
        <taxon>Naviculaceae</taxon>
        <taxon>Fistulifera</taxon>
    </lineage>
</organism>
<dbReference type="InParanoid" id="A0A1Z5JHY6"/>
<evidence type="ECO:0000256" key="1">
    <source>
        <dbReference type="SAM" id="Phobius"/>
    </source>
</evidence>
<keyword evidence="1" id="KW-1133">Transmembrane helix</keyword>
<gene>
    <name evidence="3" type="ORF">FisN_27Lh044</name>
</gene>
<dbReference type="Proteomes" id="UP000198406">
    <property type="component" value="Unassembled WGS sequence"/>
</dbReference>
<keyword evidence="1" id="KW-0812">Transmembrane</keyword>
<evidence type="ECO:0000259" key="2">
    <source>
        <dbReference type="Pfam" id="PF09423"/>
    </source>
</evidence>
<proteinExistence type="predicted"/>
<dbReference type="OrthoDB" id="10266805at2759"/>
<feature type="domain" description="PhoD-like phosphatase metallophosphatase" evidence="2">
    <location>
        <begin position="192"/>
        <end position="326"/>
    </location>
</feature>
<comment type="caution">
    <text evidence="3">The sequence shown here is derived from an EMBL/GenBank/DDBJ whole genome shotgun (WGS) entry which is preliminary data.</text>
</comment>
<sequence>MVLSTSTNRRVDRIAFGSCNRQDRQNNFWPIIEARKPVAFIWGGDAIYADYKAPTDWSSFPPTKQHICGTPARLEELYQKQLSNPGYQHLIESNVTIFGAFDDHDYGCDNGDATYAYRRESAVAFVNFLGEPYESAMSRRARAGAGVYGVKLFDFARPSGKTEVHEVEAGIDPDVMYLAGEIPFDTYSNQSVAVFVLDIRSHKTPWKTGSAAYLPDYEGDFLGEQQWQWLEAALRRSQASVNVILSGVQVHSNKFPDGNIAEAWGKYPKAQQRLFNALLQEGVQAPVLVSGDVHMTQLSKKDCARRDSVDRHISLRPLIEMTTSGMTHSWGTVPSRPLDEPDYQSSLFVRYKAQVGSLLMHALHNLCSWKDVMTFPNSKGKDEFQYSLEKNVGELEFDWDDRTIIMRTLGEDSVPLVQAKLEMDTLSGHTSTRNSFLSKKDFIEETKAMHPSIHSDWVCINYRGRENNLANMAGHVATGFVLVTLTPLPCIVPFFCIILALFYRGPSRYRRQSKLLIQ</sequence>
<evidence type="ECO:0000313" key="3">
    <source>
        <dbReference type="EMBL" id="GAX13546.1"/>
    </source>
</evidence>
<reference evidence="3 4" key="1">
    <citation type="journal article" date="2015" name="Plant Cell">
        <title>Oil accumulation by the oleaginous diatom Fistulifera solaris as revealed by the genome and transcriptome.</title>
        <authorList>
            <person name="Tanaka T."/>
            <person name="Maeda Y."/>
            <person name="Veluchamy A."/>
            <person name="Tanaka M."/>
            <person name="Abida H."/>
            <person name="Marechal E."/>
            <person name="Bowler C."/>
            <person name="Muto M."/>
            <person name="Sunaga Y."/>
            <person name="Tanaka M."/>
            <person name="Yoshino T."/>
            <person name="Taniguchi T."/>
            <person name="Fukuda Y."/>
            <person name="Nemoto M."/>
            <person name="Matsumoto M."/>
            <person name="Wong P.S."/>
            <person name="Aburatani S."/>
            <person name="Fujibuchi W."/>
        </authorList>
    </citation>
    <scope>NUCLEOTIDE SEQUENCE [LARGE SCALE GENOMIC DNA]</scope>
    <source>
        <strain evidence="3 4">JPCC DA0580</strain>
    </source>
</reference>
<dbReference type="AlphaFoldDB" id="A0A1Z5JHY6"/>
<dbReference type="SUPFAM" id="SSF56300">
    <property type="entry name" value="Metallo-dependent phosphatases"/>
    <property type="match status" value="1"/>
</dbReference>
<dbReference type="EMBL" id="BDSP01000069">
    <property type="protein sequence ID" value="GAX13546.1"/>
    <property type="molecule type" value="Genomic_DNA"/>
</dbReference>
<dbReference type="PANTHER" id="PTHR33987">
    <property type="entry name" value="CALCINEURIN-LIKE METALLO-PHOSPHOESTERASE SUPERFAMILY PROTEIN"/>
    <property type="match status" value="1"/>
</dbReference>
<dbReference type="PANTHER" id="PTHR33987:SF1">
    <property type="entry name" value="CALCINEURIN-LIKE METALLO-PHOSPHOESTERASE SUPERFAMILY PROTEIN"/>
    <property type="match status" value="1"/>
</dbReference>
<dbReference type="InterPro" id="IPR029052">
    <property type="entry name" value="Metallo-depent_PP-like"/>
</dbReference>
<name>A0A1Z5JHY6_FISSO</name>
<dbReference type="Gene3D" id="3.60.21.70">
    <property type="entry name" value="PhoD-like phosphatase"/>
    <property type="match status" value="1"/>
</dbReference>
<keyword evidence="4" id="KW-1185">Reference proteome</keyword>
<dbReference type="Pfam" id="PF09423">
    <property type="entry name" value="PhoD"/>
    <property type="match status" value="1"/>
</dbReference>
<dbReference type="CDD" id="cd07389">
    <property type="entry name" value="MPP_PhoD"/>
    <property type="match status" value="1"/>
</dbReference>
<accession>A0A1Z5JHY6</accession>
<keyword evidence="1" id="KW-0472">Membrane</keyword>
<dbReference type="InterPro" id="IPR018946">
    <property type="entry name" value="PhoD-like_MPP"/>
</dbReference>
<evidence type="ECO:0000313" key="4">
    <source>
        <dbReference type="Proteomes" id="UP000198406"/>
    </source>
</evidence>